<dbReference type="SUPFAM" id="SSF48371">
    <property type="entry name" value="ARM repeat"/>
    <property type="match status" value="1"/>
</dbReference>
<dbReference type="Gene3D" id="3.30.1010.10">
    <property type="entry name" value="Phosphatidylinositol 3-kinase Catalytic Subunit, Chain A, domain 4"/>
    <property type="match status" value="1"/>
</dbReference>
<dbReference type="Gene3D" id="1.25.40.70">
    <property type="entry name" value="Phosphatidylinositol 3-kinase, accessory domain (PIK)"/>
    <property type="match status" value="1"/>
</dbReference>
<name>A0AAF0EJI9_9BASI</name>
<dbReference type="PANTHER" id="PTHR10048:SF15">
    <property type="entry name" value="PHOSPHATIDYLINOSITOL 4-KINASE ALPHA"/>
    <property type="match status" value="1"/>
</dbReference>
<evidence type="ECO:0000256" key="3">
    <source>
        <dbReference type="ARBA" id="ARBA00012169"/>
    </source>
</evidence>
<organism evidence="11 12">
    <name type="scientific">Malassezia nana</name>
    <dbReference type="NCBI Taxonomy" id="180528"/>
    <lineage>
        <taxon>Eukaryota</taxon>
        <taxon>Fungi</taxon>
        <taxon>Dikarya</taxon>
        <taxon>Basidiomycota</taxon>
        <taxon>Ustilaginomycotina</taxon>
        <taxon>Malasseziomycetes</taxon>
        <taxon>Malasseziales</taxon>
        <taxon>Malasseziaceae</taxon>
        <taxon>Malassezia</taxon>
    </lineage>
</organism>
<dbReference type="InterPro" id="IPR001263">
    <property type="entry name" value="PI3K_accessory_dom"/>
</dbReference>
<dbReference type="Pfam" id="PF00613">
    <property type="entry name" value="PI3Ka"/>
    <property type="match status" value="1"/>
</dbReference>
<feature type="domain" description="PI3K/PI4K catalytic" evidence="9">
    <location>
        <begin position="1743"/>
        <end position="2026"/>
    </location>
</feature>
<keyword evidence="4 11" id="KW-0808">Transferase</keyword>
<evidence type="ECO:0000259" key="10">
    <source>
        <dbReference type="PROSITE" id="PS51545"/>
    </source>
</evidence>
<dbReference type="Gene3D" id="1.10.1070.11">
    <property type="entry name" value="Phosphatidylinositol 3-/4-kinase, catalytic domain"/>
    <property type="match status" value="1"/>
</dbReference>
<dbReference type="PROSITE" id="PS51545">
    <property type="entry name" value="PIK_HELICAL"/>
    <property type="match status" value="1"/>
</dbReference>
<keyword evidence="7" id="KW-0067">ATP-binding</keyword>
<dbReference type="FunFam" id="3.30.1010.10:FF:000014">
    <property type="entry name" value="Phosphatidylinositol 4-kinase STT4"/>
    <property type="match status" value="1"/>
</dbReference>
<dbReference type="Pfam" id="PF19274">
    <property type="entry name" value="PI4K_N"/>
    <property type="match status" value="1"/>
</dbReference>
<proteinExistence type="inferred from homology"/>
<dbReference type="GO" id="GO:0048015">
    <property type="term" value="P:phosphatidylinositol-mediated signaling"/>
    <property type="evidence" value="ECO:0007669"/>
    <property type="project" value="TreeGrafter"/>
</dbReference>
<dbReference type="CDD" id="cd05167">
    <property type="entry name" value="PI4Kc_III_alpha"/>
    <property type="match status" value="1"/>
</dbReference>
<dbReference type="InterPro" id="IPR016024">
    <property type="entry name" value="ARM-type_fold"/>
</dbReference>
<dbReference type="InterPro" id="IPR045495">
    <property type="entry name" value="PI4K_N"/>
</dbReference>
<gene>
    <name evidence="11" type="primary">STT4</name>
    <name evidence="11" type="ORF">MNAN1_002535</name>
</gene>
<dbReference type="InterPro" id="IPR000403">
    <property type="entry name" value="PI3/4_kinase_cat_dom"/>
</dbReference>
<evidence type="ECO:0000313" key="11">
    <source>
        <dbReference type="EMBL" id="WFD27537.1"/>
    </source>
</evidence>
<feature type="domain" description="PIK helical" evidence="10">
    <location>
        <begin position="1486"/>
        <end position="1670"/>
    </location>
</feature>
<keyword evidence="5" id="KW-0547">Nucleotide-binding</keyword>
<dbReference type="FunFam" id="1.10.1070.11:FF:000012">
    <property type="entry name" value="Phosphatidylinositol 4-kinase alpha 1"/>
    <property type="match status" value="1"/>
</dbReference>
<dbReference type="InterPro" id="IPR036940">
    <property type="entry name" value="PI3/4_kinase_cat_sf"/>
</dbReference>
<dbReference type="GO" id="GO:0004430">
    <property type="term" value="F:1-phosphatidylinositol 4-kinase activity"/>
    <property type="evidence" value="ECO:0007669"/>
    <property type="project" value="UniProtKB-EC"/>
</dbReference>
<keyword evidence="6" id="KW-0418">Kinase</keyword>
<dbReference type="GO" id="GO:0046854">
    <property type="term" value="P:phosphatidylinositol phosphate biosynthetic process"/>
    <property type="evidence" value="ECO:0007669"/>
    <property type="project" value="InterPro"/>
</dbReference>
<dbReference type="InterPro" id="IPR011009">
    <property type="entry name" value="Kinase-like_dom_sf"/>
</dbReference>
<dbReference type="PROSITE" id="PS50290">
    <property type="entry name" value="PI3_4_KINASE_3"/>
    <property type="match status" value="1"/>
</dbReference>
<comment type="similarity">
    <text evidence="2">Belongs to the PI3/PI4-kinase family. Type III PI4K subfamily.</text>
</comment>
<evidence type="ECO:0000313" key="12">
    <source>
        <dbReference type="Proteomes" id="UP001213623"/>
    </source>
</evidence>
<reference evidence="11" key="1">
    <citation type="submission" date="2023-03" db="EMBL/GenBank/DDBJ databases">
        <title>Mating type loci evolution in Malassezia.</title>
        <authorList>
            <person name="Coelho M.A."/>
        </authorList>
    </citation>
    <scope>NUCLEOTIDE SEQUENCE</scope>
    <source>
        <strain evidence="11">CBS 9557</strain>
    </source>
</reference>
<evidence type="ECO:0000259" key="9">
    <source>
        <dbReference type="PROSITE" id="PS50290"/>
    </source>
</evidence>
<dbReference type="GO" id="GO:0005737">
    <property type="term" value="C:cytoplasm"/>
    <property type="evidence" value="ECO:0007669"/>
    <property type="project" value="TreeGrafter"/>
</dbReference>
<dbReference type="InterPro" id="IPR042236">
    <property type="entry name" value="PI3K_accessory_sf"/>
</dbReference>
<sequence>MHASAFVVRVPHAQYPTFGVQAIAMRDSMMLWCGVVPNDTGKADADEAAEKDSATTSPTPTAPAGCLSRDWSVAMTSRAPDARLTSTGTYLYYADGEAGCPMAQRLASATGLAQLYLSLDLPPALCIGGMAPLASEDAQALYALELGLKDVCLRLQPYTRSDLDQPTHTLILNDLAACLARDAAAGVLDETDFASLQYSGASSSTESAFVSVSSIRANLAQARFAAATADAIAASGTPPHDAAYKYLERVAQTLYSAAAQLPHTDLDGGLEGQGQWSLPDELAYTYMETLLKIGRCVPDTRHSVLQAVQQLVDGLRQALHSEPTVPTVMRCVPQMHGVARALQDVPFPWDTGALTRLSASLAPLVDPAVVYRLDASLVRLPEQALAAQQCRAIAKERGVSTLPDMEHNAEHDRLLEHYARLGTPLSGHFVLRCALGAMASLLAQGLSGCTAAPDTPAYASAWRTQVQGEQGRPLDASEPVPTLLRAYEQAAAALALDGAMSRELYLSETLCTALKALVLAAAAGAPRADVLALEMVRCLLSDQAPLQDATLQCAALESVAVLGRVYPGQAPGLLAHVRRWTALPLPLLEADLAGSAPLLHTAAASMAVCIRAGAREPADLAVTTAYALLNHLTRDTGEPGEAPASVLVSSTLTVVAGLALHIRSPSFTALVVSLLLQRLEGHSRVSPALVLLHLVALAPEAPRPSFDSVLAALDTAARAALRRDGDVSLGGVAAALLRLARGLDAAAEARAVAIDEEAHETPGPSRKVACVPVYLGLLIEAGLHSPGSRMDAREALQMFVLPLATLVAQDDVQVHLDAPAELVYLFRHAWVVLSQCGTTSGPAYWHDALHVLALKTPTLLPSSVRNYIDDDIDTFSVLKRVPMSTSSASLRQTLGTLLGARALDTRAPLSPARLAFVQAVYEVERRRAARGRGSMALAYLAHPGVATSSLAAPLREVAARVWNAFLEHVADRQHSHTVDAVITDEVRNVLLALCHARADVRSVAHTYLERLQTASPSVLAHPDVVVTMLELVALLGRACDAELADAYVPSFTFSSPLACISIDVSDLYAERRERLNEVLARVRRLLTHAQATMPHTLRGALLHYLHDEASGSGLGASLALDYARGRPQPIGASQVRGDAAGPLAHDLLVQGASQGAMGSVSEAECEQVRAALAAVLEARTPPAPDALAALLYRGGASVVEREPLDLDLVSFLVLAPMHVCTKAALTVATQVWTWVLSARPMAMVAMVGAIAQGWARTASSRQGLYSAALRSDSPLARPTSMTALDHGAMAHEAQQADELFTGHVLVLQVLEDVLAAYGAASAPLMSVLVWLVQHMVEAAPLLSAHPLTRVPRLTQVLLALRVLASAHMDVLIECRLRDGVARLLLDWFAHPATWSYGGDLRRANHELELLRAVSSALQSASLRADSLVSTATMAAPGGVVLHSAQPLAPRCTLAQALTHGQATWRLLQLLLESEESRLLVWRHPTEACSLASPHATVADLHTAWRIDARIAVQLAERFRDPALRAELGRLVHAAPHRVVHCSEALTYLLTSPGDGRERTWLHLWAPVPPVAAIEHLTPTGGGRDPLVLQYAMRALEAHPIELVFFYVPQLVQALRGDELGYVAEFVLKTSRISQLFCHQILWNMQANKYKDDNGEEEDSLKPVLDRLTNDIVAQLSGEAQAFYEREFSFFHEVTSISGKLKPLIKKSKAEKKAKIDEELSHIQVQEGVYLPSNPDGVVVDLDRRSGRPLQSAAKAPFMATFLVRRPLAAHERAQPGAPEHVDVWQSAIFKVGDDCRQDVLALQVMAQFKNIFASIGLGVYLHPYRVTATSPGCGVIDVVPNATSRDEMGRQKINDLRHFFLDSYGDAASVSYQRARLHFVQSMAAYSVVCHLLQIRDRHNGNMMIDGQGHLVHIDFGFLFDIGPGGMRFEPYSFKLTHEMVDVMGGPHSPGFALFEQLVVKAFLACRPYADDIVATCRLMLGTELPSFKGPATLQRLRDRFKTELSEREAALHAQWLVKDAYGNMRGTLYDLIQEKQNQIPYRR</sequence>
<evidence type="ECO:0000256" key="1">
    <source>
        <dbReference type="ARBA" id="ARBA00001686"/>
    </source>
</evidence>
<feature type="region of interest" description="Disordered" evidence="8">
    <location>
        <begin position="43"/>
        <end position="63"/>
    </location>
</feature>
<feature type="compositionally biased region" description="Basic and acidic residues" evidence="8">
    <location>
        <begin position="43"/>
        <end position="53"/>
    </location>
</feature>
<keyword evidence="12" id="KW-1185">Reference proteome</keyword>
<dbReference type="InterPro" id="IPR018936">
    <property type="entry name" value="PI3/4_kinase_CS"/>
</dbReference>
<dbReference type="PROSITE" id="PS00915">
    <property type="entry name" value="PI3_4_KINASE_1"/>
    <property type="match status" value="1"/>
</dbReference>
<dbReference type="GO" id="GO:0005886">
    <property type="term" value="C:plasma membrane"/>
    <property type="evidence" value="ECO:0007669"/>
    <property type="project" value="TreeGrafter"/>
</dbReference>
<protein>
    <recommendedName>
        <fullName evidence="3">1-phosphatidylinositol 4-kinase</fullName>
        <ecNumber evidence="3">2.7.1.67</ecNumber>
    </recommendedName>
</protein>
<dbReference type="EMBL" id="CP119895">
    <property type="protein sequence ID" value="WFD27537.1"/>
    <property type="molecule type" value="Genomic_DNA"/>
</dbReference>
<dbReference type="SMART" id="SM00145">
    <property type="entry name" value="PI3Ka"/>
    <property type="match status" value="1"/>
</dbReference>
<dbReference type="PROSITE" id="PS00916">
    <property type="entry name" value="PI3_4_KINASE_2"/>
    <property type="match status" value="1"/>
</dbReference>
<dbReference type="Proteomes" id="UP001213623">
    <property type="component" value="Chromosome 4"/>
</dbReference>
<evidence type="ECO:0000256" key="6">
    <source>
        <dbReference type="ARBA" id="ARBA00022777"/>
    </source>
</evidence>
<evidence type="ECO:0000256" key="5">
    <source>
        <dbReference type="ARBA" id="ARBA00022741"/>
    </source>
</evidence>
<dbReference type="EC" id="2.7.1.67" evidence="3"/>
<comment type="catalytic activity">
    <reaction evidence="1">
        <text>a 1,2-diacyl-sn-glycero-3-phospho-(1D-myo-inositol) + ATP = a 1,2-diacyl-sn-glycero-3-phospho-(1D-myo-inositol 4-phosphate) + ADP + H(+)</text>
        <dbReference type="Rhea" id="RHEA:19877"/>
        <dbReference type="ChEBI" id="CHEBI:15378"/>
        <dbReference type="ChEBI" id="CHEBI:30616"/>
        <dbReference type="ChEBI" id="CHEBI:57880"/>
        <dbReference type="ChEBI" id="CHEBI:58178"/>
        <dbReference type="ChEBI" id="CHEBI:456216"/>
        <dbReference type="EC" id="2.7.1.67"/>
    </reaction>
</comment>
<feature type="compositionally biased region" description="Low complexity" evidence="8">
    <location>
        <begin position="54"/>
        <end position="63"/>
    </location>
</feature>
<dbReference type="FunFam" id="1.25.40.70:FF:000011">
    <property type="entry name" value="Phosphatidylinositol 4-kinase alpha"/>
    <property type="match status" value="1"/>
</dbReference>
<dbReference type="PANTHER" id="PTHR10048">
    <property type="entry name" value="PHOSPHATIDYLINOSITOL KINASE"/>
    <property type="match status" value="1"/>
</dbReference>
<dbReference type="InterPro" id="IPR015433">
    <property type="entry name" value="PI3/4_kinase"/>
</dbReference>
<dbReference type="Pfam" id="PF00454">
    <property type="entry name" value="PI3_PI4_kinase"/>
    <property type="match status" value="1"/>
</dbReference>
<accession>A0AAF0EJI9</accession>
<evidence type="ECO:0000256" key="8">
    <source>
        <dbReference type="SAM" id="MobiDB-lite"/>
    </source>
</evidence>
<dbReference type="GO" id="GO:0005524">
    <property type="term" value="F:ATP binding"/>
    <property type="evidence" value="ECO:0007669"/>
    <property type="project" value="UniProtKB-KW"/>
</dbReference>
<evidence type="ECO:0000256" key="4">
    <source>
        <dbReference type="ARBA" id="ARBA00022679"/>
    </source>
</evidence>
<dbReference type="SMART" id="SM00146">
    <property type="entry name" value="PI3Kc"/>
    <property type="match status" value="1"/>
</dbReference>
<dbReference type="SUPFAM" id="SSF56112">
    <property type="entry name" value="Protein kinase-like (PK-like)"/>
    <property type="match status" value="1"/>
</dbReference>
<evidence type="ECO:0000256" key="2">
    <source>
        <dbReference type="ARBA" id="ARBA00006209"/>
    </source>
</evidence>
<evidence type="ECO:0000256" key="7">
    <source>
        <dbReference type="ARBA" id="ARBA00022840"/>
    </source>
</evidence>